<dbReference type="Pfam" id="PF00755">
    <property type="entry name" value="Carn_acyltransf"/>
    <property type="match status" value="2"/>
</dbReference>
<dbReference type="GO" id="GO:0004092">
    <property type="term" value="F:carnitine O-acetyltransferase activity"/>
    <property type="evidence" value="ECO:0007669"/>
    <property type="project" value="TreeGrafter"/>
</dbReference>
<dbReference type="GO" id="GO:0005777">
    <property type="term" value="C:peroxisome"/>
    <property type="evidence" value="ECO:0007669"/>
    <property type="project" value="TreeGrafter"/>
</dbReference>
<evidence type="ECO:0000256" key="3">
    <source>
        <dbReference type="ARBA" id="ARBA00023315"/>
    </source>
</evidence>
<feature type="domain" description="Choline/carnitine acyltransferase" evidence="6">
    <location>
        <begin position="14"/>
        <end position="350"/>
    </location>
</feature>
<comment type="similarity">
    <text evidence="1 5">Belongs to the carnitine/choline acetyltransferase family.</text>
</comment>
<evidence type="ECO:0000313" key="8">
    <source>
        <dbReference type="Proteomes" id="UP001329430"/>
    </source>
</evidence>
<name>A0AAN7ZHI4_9COLE</name>
<dbReference type="InterPro" id="IPR042231">
    <property type="entry name" value="Cho/carn_acyl_trans_2"/>
</dbReference>
<evidence type="ECO:0000256" key="4">
    <source>
        <dbReference type="PIRSR" id="PIRSR600542-1"/>
    </source>
</evidence>
<comment type="caution">
    <text evidence="7">The sequence shown here is derived from an EMBL/GenBank/DDBJ whole genome shotgun (WGS) entry which is preliminary data.</text>
</comment>
<feature type="active site" description="Proton acceptor" evidence="4">
    <location>
        <position position="297"/>
    </location>
</feature>
<evidence type="ECO:0000256" key="1">
    <source>
        <dbReference type="ARBA" id="ARBA00005232"/>
    </source>
</evidence>
<dbReference type="PANTHER" id="PTHR22589">
    <property type="entry name" value="CARNITINE O-ACYLTRANSFERASE"/>
    <property type="match status" value="1"/>
</dbReference>
<reference evidence="7 8" key="1">
    <citation type="journal article" date="2024" name="Insects">
        <title>An Improved Chromosome-Level Genome Assembly of the Firefly Pyrocoelia pectoralis.</title>
        <authorList>
            <person name="Fu X."/>
            <person name="Meyer-Rochow V.B."/>
            <person name="Ballantyne L."/>
            <person name="Zhu X."/>
        </authorList>
    </citation>
    <scope>NUCLEOTIDE SEQUENCE [LARGE SCALE GENOMIC DNA]</scope>
    <source>
        <strain evidence="7">XCY_ONT2</strain>
    </source>
</reference>
<keyword evidence="2 5" id="KW-0808">Transferase</keyword>
<dbReference type="Gene3D" id="3.30.559.70">
    <property type="entry name" value="Choline/Carnitine o-acyltransferase, domain 2"/>
    <property type="match status" value="1"/>
</dbReference>
<dbReference type="PROSITE" id="PS00440">
    <property type="entry name" value="ACYLTRANSF_C_2"/>
    <property type="match status" value="1"/>
</dbReference>
<feature type="domain" description="Choline/carnitine acyltransferase" evidence="6">
    <location>
        <begin position="351"/>
        <end position="542"/>
    </location>
</feature>
<dbReference type="GO" id="GO:0019254">
    <property type="term" value="P:carnitine metabolic process, CoA-linked"/>
    <property type="evidence" value="ECO:0007669"/>
    <property type="project" value="TreeGrafter"/>
</dbReference>
<dbReference type="InterPro" id="IPR039551">
    <property type="entry name" value="Cho/carn_acyl_trans"/>
</dbReference>
<evidence type="ECO:0000256" key="5">
    <source>
        <dbReference type="RuleBase" id="RU003801"/>
    </source>
</evidence>
<evidence type="ECO:0000256" key="2">
    <source>
        <dbReference type="ARBA" id="ARBA00022679"/>
    </source>
</evidence>
<evidence type="ECO:0000259" key="6">
    <source>
        <dbReference type="Pfam" id="PF00755"/>
    </source>
</evidence>
<accession>A0AAN7ZHI4</accession>
<keyword evidence="8" id="KW-1185">Reference proteome</keyword>
<dbReference type="SUPFAM" id="SSF52777">
    <property type="entry name" value="CoA-dependent acyltransferases"/>
    <property type="match status" value="2"/>
</dbReference>
<dbReference type="InterPro" id="IPR023213">
    <property type="entry name" value="CAT-like_dom_sf"/>
</dbReference>
<protein>
    <recommendedName>
        <fullName evidence="6">Choline/carnitine acyltransferase domain-containing protein</fullName>
    </recommendedName>
</protein>
<organism evidence="7 8">
    <name type="scientific">Pyrocoelia pectoralis</name>
    <dbReference type="NCBI Taxonomy" id="417401"/>
    <lineage>
        <taxon>Eukaryota</taxon>
        <taxon>Metazoa</taxon>
        <taxon>Ecdysozoa</taxon>
        <taxon>Arthropoda</taxon>
        <taxon>Hexapoda</taxon>
        <taxon>Insecta</taxon>
        <taxon>Pterygota</taxon>
        <taxon>Neoptera</taxon>
        <taxon>Endopterygota</taxon>
        <taxon>Coleoptera</taxon>
        <taxon>Polyphaga</taxon>
        <taxon>Elateriformia</taxon>
        <taxon>Elateroidea</taxon>
        <taxon>Lampyridae</taxon>
        <taxon>Lampyrinae</taxon>
        <taxon>Pyrocoelia</taxon>
    </lineage>
</organism>
<dbReference type="EMBL" id="JAVRBK010000003">
    <property type="protein sequence ID" value="KAK5646970.1"/>
    <property type="molecule type" value="Genomic_DNA"/>
</dbReference>
<dbReference type="PANTHER" id="PTHR22589:SF103">
    <property type="entry name" value="CARNITINE O-ACETYL-TRANSFERASE, ISOFORM A-RELATED"/>
    <property type="match status" value="1"/>
</dbReference>
<keyword evidence="3 5" id="KW-0012">Acyltransferase</keyword>
<dbReference type="Gene3D" id="3.30.559.10">
    <property type="entry name" value="Chloramphenicol acetyltransferase-like domain"/>
    <property type="match status" value="1"/>
</dbReference>
<gene>
    <name evidence="7" type="ORF">RI129_005434</name>
</gene>
<evidence type="ECO:0000313" key="7">
    <source>
        <dbReference type="EMBL" id="KAK5646970.1"/>
    </source>
</evidence>
<dbReference type="PROSITE" id="PS00439">
    <property type="entry name" value="ACYLTRANSF_C_1"/>
    <property type="match status" value="1"/>
</dbReference>
<sequence>MDNFEKNLQNLPKLPVPKLKDTLRKYVMSLKPMISKEELSRTVQLVNEFETNELVKKLQEYLEKRVEQRINWLDEWYISIRYLDNRLPTALCSSSSQMFPLENFENEQDRLSYTVKLILGAAAYKMLIDTQKLPIDRKGNIERDMSQYSKLFGTCRKPSSPTDKNAYYPHAEHIIIAYKNQFFKLQLFHNSHPISEMQLLVQLKSIVSQPLEQGIPIGILTTEQRDTWTSEVEDIESCLFLVCLDCQIPEVSNKMTKAGMQVLHGGGSKLNAGNRWFDKTLQFIVGNDGIAGLTFEHSLCDGQTVANMAEYIIDFVKDNRSGDIPDVTSTTIPSKLHFHISDSMLSHIKESFGKDFIKNAKLSPDSFVQVALQLAFYRLHGVPSAIYESVTTNKYARGRFESLRSFSEESVTFAKTALDPNKTNKEKTDSLRLAVNTHKKSSLEAGEGYGTERHFMGLKAAAKEMGVEIPPLYFDSTYMKSITNRFATSQVVTKCDALMGFGTVPTDLYGCCYNIRNFDINISISSFKSNDFTDSVCMKNAIISSLCDMKDIILQENQ</sequence>
<dbReference type="AlphaFoldDB" id="A0AAN7ZHI4"/>
<dbReference type="InterPro" id="IPR000542">
    <property type="entry name" value="Carn_acyl_trans"/>
</dbReference>
<proteinExistence type="inferred from homology"/>
<dbReference type="Proteomes" id="UP001329430">
    <property type="component" value="Chromosome 3"/>
</dbReference>